<evidence type="ECO:0000256" key="1">
    <source>
        <dbReference type="SAM" id="MobiDB-lite"/>
    </source>
</evidence>
<reference evidence="4" key="1">
    <citation type="submission" date="2014-03" db="EMBL/GenBank/DDBJ databases">
        <title>The Genome Sequence of Puccinia striiformis f. sp. tritici PST-78.</title>
        <authorList>
            <consortium name="The Broad Institute Genome Sequencing Platform"/>
            <person name="Cuomo C."/>
            <person name="Hulbert S."/>
            <person name="Chen X."/>
            <person name="Walker B."/>
            <person name="Young S.K."/>
            <person name="Zeng Q."/>
            <person name="Gargeya S."/>
            <person name="Fitzgerald M."/>
            <person name="Haas B."/>
            <person name="Abouelleil A."/>
            <person name="Alvarado L."/>
            <person name="Arachchi H.M."/>
            <person name="Berlin A.M."/>
            <person name="Chapman S.B."/>
            <person name="Goldberg J."/>
            <person name="Griggs A."/>
            <person name="Gujja S."/>
            <person name="Hansen M."/>
            <person name="Howarth C."/>
            <person name="Imamovic A."/>
            <person name="Larimer J."/>
            <person name="McCowan C."/>
            <person name="Montmayeur A."/>
            <person name="Murphy C."/>
            <person name="Neiman D."/>
            <person name="Pearson M."/>
            <person name="Priest M."/>
            <person name="Roberts A."/>
            <person name="Saif S."/>
            <person name="Shea T."/>
            <person name="Sisk P."/>
            <person name="Sykes S."/>
            <person name="Wortman J."/>
            <person name="Nusbaum C."/>
            <person name="Birren B."/>
        </authorList>
    </citation>
    <scope>NUCLEOTIDE SEQUENCE [LARGE SCALE GENOMIC DNA]</scope>
    <source>
        <strain evidence="4">race PST-78</strain>
    </source>
</reference>
<feature type="signal peptide" evidence="2">
    <location>
        <begin position="1"/>
        <end position="19"/>
    </location>
</feature>
<comment type="caution">
    <text evidence="3">The sequence shown here is derived from an EMBL/GenBank/DDBJ whole genome shotgun (WGS) entry which is preliminary data.</text>
</comment>
<name>A0A0L0W064_9BASI</name>
<evidence type="ECO:0000256" key="2">
    <source>
        <dbReference type="SAM" id="SignalP"/>
    </source>
</evidence>
<organism evidence="3 4">
    <name type="scientific">Puccinia striiformis f. sp. tritici PST-78</name>
    <dbReference type="NCBI Taxonomy" id="1165861"/>
    <lineage>
        <taxon>Eukaryota</taxon>
        <taxon>Fungi</taxon>
        <taxon>Dikarya</taxon>
        <taxon>Basidiomycota</taxon>
        <taxon>Pucciniomycotina</taxon>
        <taxon>Pucciniomycetes</taxon>
        <taxon>Pucciniales</taxon>
        <taxon>Pucciniaceae</taxon>
        <taxon>Puccinia</taxon>
    </lineage>
</organism>
<feature type="compositionally biased region" description="Basic and acidic residues" evidence="1">
    <location>
        <begin position="232"/>
        <end position="246"/>
    </location>
</feature>
<feature type="region of interest" description="Disordered" evidence="1">
    <location>
        <begin position="204"/>
        <end position="255"/>
    </location>
</feature>
<feature type="compositionally biased region" description="Basic residues" evidence="1">
    <location>
        <begin position="215"/>
        <end position="228"/>
    </location>
</feature>
<evidence type="ECO:0000313" key="4">
    <source>
        <dbReference type="Proteomes" id="UP000054564"/>
    </source>
</evidence>
<feature type="chain" id="PRO_5005550824" evidence="2">
    <location>
        <begin position="20"/>
        <end position="351"/>
    </location>
</feature>
<gene>
    <name evidence="3" type="ORF">PSTG_02140</name>
</gene>
<dbReference type="Proteomes" id="UP000054564">
    <property type="component" value="Unassembled WGS sequence"/>
</dbReference>
<dbReference type="EMBL" id="AJIL01000011">
    <property type="protein sequence ID" value="KNF04655.1"/>
    <property type="molecule type" value="Genomic_DNA"/>
</dbReference>
<proteinExistence type="predicted"/>
<keyword evidence="4" id="KW-1185">Reference proteome</keyword>
<evidence type="ECO:0000313" key="3">
    <source>
        <dbReference type="EMBL" id="KNF04655.1"/>
    </source>
</evidence>
<sequence length="351" mass="39168">MLLKLLLVIELLHALPLYALPVSGNVRCNHHKIGHPPHGIGRHSHSQNGHCLRKRGFPDDASKTTEIRYGFNAARPSILPLPRQDPVMMPPHSPQVEMYPPLGSDCRCNHPPRQNVYPPRAPQPPSHVAASGSHQPPQIITGDHGLGRTTPDQRPPHYLPLEPFTTNEKAHDLALRAIKAKAELTEKMKEKAAELKEDIKTGLSNLHVEEERNKNRPHRHHPNSRRPASRANRRDSDSDSDSESKERRRRNAKYIREQVQNIGTDIATGAYGEQLAEQIAEHGDQPITSESCSPEDVVEFLFRPFVALYKGLAESGESCGKCFEECGACCGKCCSEECCKGCLDDLEKLFN</sequence>
<accession>A0A0L0W064</accession>
<dbReference type="AlphaFoldDB" id="A0A0L0W064"/>
<protein>
    <submittedName>
        <fullName evidence="3">Uncharacterized protein</fullName>
    </submittedName>
</protein>
<keyword evidence="2" id="KW-0732">Signal</keyword>
<feature type="region of interest" description="Disordered" evidence="1">
    <location>
        <begin position="107"/>
        <end position="165"/>
    </location>
</feature>